<feature type="chain" id="PRO_5046685458" description="MurNAc-LAA domain-containing protein" evidence="2">
    <location>
        <begin position="24"/>
        <end position="366"/>
    </location>
</feature>
<feature type="signal peptide" evidence="2">
    <location>
        <begin position="1"/>
        <end position="23"/>
    </location>
</feature>
<dbReference type="InterPro" id="IPR002508">
    <property type="entry name" value="MurNAc-LAA_cat"/>
</dbReference>
<dbReference type="Proteomes" id="UP000216052">
    <property type="component" value="Chromosome"/>
</dbReference>
<dbReference type="Gene3D" id="3.40.630.40">
    <property type="entry name" value="Zn-dependent exopeptidases"/>
    <property type="match status" value="1"/>
</dbReference>
<dbReference type="SMART" id="SM00646">
    <property type="entry name" value="Ami_3"/>
    <property type="match status" value="1"/>
</dbReference>
<dbReference type="SUPFAM" id="SSF53187">
    <property type="entry name" value="Zn-dependent exopeptidases"/>
    <property type="match status" value="1"/>
</dbReference>
<dbReference type="InterPro" id="IPR050695">
    <property type="entry name" value="N-acetylmuramoyl_amidase_3"/>
</dbReference>
<evidence type="ECO:0000256" key="1">
    <source>
        <dbReference type="ARBA" id="ARBA00022801"/>
    </source>
</evidence>
<protein>
    <recommendedName>
        <fullName evidence="3">MurNAc-LAA domain-containing protein</fullName>
    </recommendedName>
</protein>
<accession>A0ABZ3IVN4</accession>
<evidence type="ECO:0000313" key="4">
    <source>
        <dbReference type="EMBL" id="XFO70065.1"/>
    </source>
</evidence>
<evidence type="ECO:0000256" key="2">
    <source>
        <dbReference type="SAM" id="SignalP"/>
    </source>
</evidence>
<reference evidence="4" key="1">
    <citation type="submission" date="2024-05" db="EMBL/GenBank/DDBJ databases">
        <title>Isolation and characterization of Sporomusa carbonis sp. nov., a carboxydotrophic hydrogenogen in the genus of Sporomusa isolated from a charcoal burning pile.</title>
        <authorList>
            <person name="Boeer T."/>
            <person name="Rosenbaum F."/>
            <person name="Eysell L."/>
            <person name="Mueller V."/>
            <person name="Daniel R."/>
            <person name="Poehlein A."/>
        </authorList>
    </citation>
    <scope>NUCLEOTIDE SEQUENCE [LARGE SCALE GENOMIC DNA]</scope>
    <source>
        <strain evidence="4">DSM 3132</strain>
    </source>
</reference>
<sequence length="366" mass="39658">MSFFVSCVSLFIALLLFFPVSTAANFTASPTITNAPVAAELKFFSLDHKDVAAVAIETRLPAANESDPSCYTFEPQYRIARASDSITITIAAQPMLPANSYAQASAIRTARLNQLTMTAADNEISLAIAYNPKKSEPAITTVKRKPVIQPDNSIIFRTYLVLTFADTPTAKLPKTIVLDPGHGGTALGATSNDLLEKELNLDIALLSRDLFRGQGYDVYLTRTDDSNPSLLDRADAANILQADLFLSIHNNSMPADMPAAAKRLYRGTTVLYNSSANKPAKELAIMLADQLAAALRIHQYPLQDRPGLVVLNATHVPAVIAEVAMMPHPQDAKMLSQRIYRLEAAQAIFQATDKYFSIISLSAGGI</sequence>
<evidence type="ECO:0000313" key="5">
    <source>
        <dbReference type="Proteomes" id="UP000216052"/>
    </source>
</evidence>
<keyword evidence="2" id="KW-0732">Signal</keyword>
<dbReference type="PANTHER" id="PTHR30404">
    <property type="entry name" value="N-ACETYLMURAMOYL-L-ALANINE AMIDASE"/>
    <property type="match status" value="1"/>
</dbReference>
<keyword evidence="5" id="KW-1185">Reference proteome</keyword>
<dbReference type="PANTHER" id="PTHR30404:SF0">
    <property type="entry name" value="N-ACETYLMURAMOYL-L-ALANINE AMIDASE AMIC"/>
    <property type="match status" value="1"/>
</dbReference>
<dbReference type="Pfam" id="PF01520">
    <property type="entry name" value="Amidase_3"/>
    <property type="match status" value="1"/>
</dbReference>
<name>A0ABZ3IVN4_SPOA4</name>
<dbReference type="CDD" id="cd02696">
    <property type="entry name" value="MurNAc-LAA"/>
    <property type="match status" value="1"/>
</dbReference>
<dbReference type="EMBL" id="CP155571">
    <property type="protein sequence ID" value="XFO70065.1"/>
    <property type="molecule type" value="Genomic_DNA"/>
</dbReference>
<evidence type="ECO:0000259" key="3">
    <source>
        <dbReference type="SMART" id="SM00646"/>
    </source>
</evidence>
<organism evidence="4 5">
    <name type="scientific">Sporomusa acidovorans (strain ATCC 49682 / DSM 3132 / Mol)</name>
    <dbReference type="NCBI Taxonomy" id="1123286"/>
    <lineage>
        <taxon>Bacteria</taxon>
        <taxon>Bacillati</taxon>
        <taxon>Bacillota</taxon>
        <taxon>Negativicutes</taxon>
        <taxon>Selenomonadales</taxon>
        <taxon>Sporomusaceae</taxon>
        <taxon>Sporomusa</taxon>
    </lineage>
</organism>
<feature type="domain" description="MurNAc-LAA" evidence="3">
    <location>
        <begin position="234"/>
        <end position="353"/>
    </location>
</feature>
<dbReference type="RefSeq" id="WP_093795437.1">
    <property type="nucleotide sequence ID" value="NZ_CP155571.1"/>
</dbReference>
<proteinExistence type="predicted"/>
<keyword evidence="1" id="KW-0378">Hydrolase</keyword>
<gene>
    <name evidence="4" type="ORF">SPACI_000500</name>
</gene>